<dbReference type="CDD" id="cd06223">
    <property type="entry name" value="PRTases_typeI"/>
    <property type="match status" value="1"/>
</dbReference>
<comment type="cofactor">
    <cofactor evidence="1 15">
        <name>Mg(2+)</name>
        <dbReference type="ChEBI" id="CHEBI:18420"/>
    </cofactor>
</comment>
<dbReference type="InterPro" id="IPR000836">
    <property type="entry name" value="PRTase_dom"/>
</dbReference>
<dbReference type="GO" id="GO:0006166">
    <property type="term" value="P:purine ribonucleoside salvage"/>
    <property type="evidence" value="ECO:0007669"/>
    <property type="project" value="UniProtKB-KW"/>
</dbReference>
<dbReference type="GO" id="GO:0000166">
    <property type="term" value="F:nucleotide binding"/>
    <property type="evidence" value="ECO:0007669"/>
    <property type="project" value="UniProtKB-KW"/>
</dbReference>
<comment type="caution">
    <text evidence="18">The sequence shown here is derived from an EMBL/GenBank/DDBJ whole genome shotgun (WGS) entry which is preliminary data.</text>
</comment>
<accession>A0A1Q9A1I2</accession>
<evidence type="ECO:0000256" key="8">
    <source>
        <dbReference type="ARBA" id="ARBA00022679"/>
    </source>
</evidence>
<dbReference type="GO" id="GO:0000287">
    <property type="term" value="F:magnesium ion binding"/>
    <property type="evidence" value="ECO:0007669"/>
    <property type="project" value="TreeGrafter"/>
</dbReference>
<keyword evidence="7 15" id="KW-0328">Glycosyltransferase</keyword>
<evidence type="ECO:0000256" key="9">
    <source>
        <dbReference type="ARBA" id="ARBA00022723"/>
    </source>
</evidence>
<sequence>MPVVRGKNIEPLFTAEQIAARNIELAKAIVDGPSEDLLVISILKGSFIFAADLIRSLHHVGIAPEVEFITLSSYGTGTVSQGVKIIKDIDSDVTGRNVLLIDDILESGRTLLFARDLMYQRGAANVTIAVLLDKKVKRQEALEADYVGFECPDYFVVGYGMDVAHAFRELPFVGVVTGDAA</sequence>
<evidence type="ECO:0000256" key="14">
    <source>
        <dbReference type="ARBA" id="ARBA00049402"/>
    </source>
</evidence>
<dbReference type="GO" id="GO:0006178">
    <property type="term" value="P:guanine salvage"/>
    <property type="evidence" value="ECO:0007669"/>
    <property type="project" value="TreeGrafter"/>
</dbReference>
<evidence type="ECO:0000256" key="15">
    <source>
        <dbReference type="RuleBase" id="RU364099"/>
    </source>
</evidence>
<dbReference type="Gene3D" id="3.40.50.2020">
    <property type="match status" value="1"/>
</dbReference>
<evidence type="ECO:0000313" key="19">
    <source>
        <dbReference type="Proteomes" id="UP000185598"/>
    </source>
</evidence>
<dbReference type="STRING" id="887144.BJF91_00330"/>
<keyword evidence="11 15" id="KW-0547">Nucleotide-binding</keyword>
<organism evidence="18 19">
    <name type="scientific">Allorhizobium taibaishanense</name>
    <dbReference type="NCBI Taxonomy" id="887144"/>
    <lineage>
        <taxon>Bacteria</taxon>
        <taxon>Pseudomonadati</taxon>
        <taxon>Pseudomonadota</taxon>
        <taxon>Alphaproteobacteria</taxon>
        <taxon>Hyphomicrobiales</taxon>
        <taxon>Rhizobiaceae</taxon>
        <taxon>Rhizobium/Agrobacterium group</taxon>
        <taxon>Allorhizobium</taxon>
    </lineage>
</organism>
<evidence type="ECO:0000256" key="6">
    <source>
        <dbReference type="ARBA" id="ARBA00022490"/>
    </source>
</evidence>
<dbReference type="GO" id="GO:0005829">
    <property type="term" value="C:cytosol"/>
    <property type="evidence" value="ECO:0007669"/>
    <property type="project" value="TreeGrafter"/>
</dbReference>
<dbReference type="OrthoDB" id="9802824at2"/>
<dbReference type="NCBIfam" id="TIGR01203">
    <property type="entry name" value="HGPRTase"/>
    <property type="match status" value="1"/>
</dbReference>
<dbReference type="EC" id="2.4.2.8" evidence="5 15"/>
<dbReference type="UniPathway" id="UPA00591">
    <property type="reaction ID" value="UER00648"/>
</dbReference>
<dbReference type="GO" id="GO:0004422">
    <property type="term" value="F:hypoxanthine phosphoribosyltransferase activity"/>
    <property type="evidence" value="ECO:0007669"/>
    <property type="project" value="InterPro"/>
</dbReference>
<dbReference type="InterPro" id="IPR029057">
    <property type="entry name" value="PRTase-like"/>
</dbReference>
<dbReference type="InterPro" id="IPR050408">
    <property type="entry name" value="HGPRT"/>
</dbReference>
<evidence type="ECO:0000256" key="13">
    <source>
        <dbReference type="ARBA" id="ARBA00048811"/>
    </source>
</evidence>
<dbReference type="RefSeq" id="WP_075615767.1">
    <property type="nucleotide sequence ID" value="NZ_JACIED010000004.1"/>
</dbReference>
<keyword evidence="8 15" id="KW-0808">Transferase</keyword>
<dbReference type="SUPFAM" id="SSF53271">
    <property type="entry name" value="PRTase-like"/>
    <property type="match status" value="1"/>
</dbReference>
<dbReference type="EMBL" id="JACIED010000004">
    <property type="protein sequence ID" value="MBB4009287.1"/>
    <property type="molecule type" value="Genomic_DNA"/>
</dbReference>
<comment type="pathway">
    <text evidence="3 15">Purine metabolism; IMP biosynthesis via salvage pathway; IMP from hypoxanthine: step 1/1.</text>
</comment>
<dbReference type="GO" id="GO:0032263">
    <property type="term" value="P:GMP salvage"/>
    <property type="evidence" value="ECO:0007669"/>
    <property type="project" value="TreeGrafter"/>
</dbReference>
<reference evidence="17 20" key="2">
    <citation type="submission" date="2020-08" db="EMBL/GenBank/DDBJ databases">
        <title>Genomic Encyclopedia of Type Strains, Phase IV (KMG-IV): sequencing the most valuable type-strain genomes for metagenomic binning, comparative biology and taxonomic classification.</title>
        <authorList>
            <person name="Goeker M."/>
        </authorList>
    </citation>
    <scope>NUCLEOTIDE SEQUENCE [LARGE SCALE GENOMIC DNA]</scope>
    <source>
        <strain evidence="17 20">DSM 100021</strain>
    </source>
</reference>
<proteinExistence type="inferred from homology"/>
<evidence type="ECO:0000313" key="20">
    <source>
        <dbReference type="Proteomes" id="UP000544107"/>
    </source>
</evidence>
<dbReference type="Proteomes" id="UP000544107">
    <property type="component" value="Unassembled WGS sequence"/>
</dbReference>
<evidence type="ECO:0000259" key="16">
    <source>
        <dbReference type="Pfam" id="PF00156"/>
    </source>
</evidence>
<evidence type="ECO:0000256" key="4">
    <source>
        <dbReference type="ARBA" id="ARBA00008391"/>
    </source>
</evidence>
<evidence type="ECO:0000313" key="17">
    <source>
        <dbReference type="EMBL" id="MBB4009287.1"/>
    </source>
</evidence>
<evidence type="ECO:0000313" key="18">
    <source>
        <dbReference type="EMBL" id="OLP48452.1"/>
    </source>
</evidence>
<keyword evidence="10 15" id="KW-0660">Purine salvage</keyword>
<keyword evidence="9 15" id="KW-0479">Metal-binding</keyword>
<evidence type="ECO:0000256" key="1">
    <source>
        <dbReference type="ARBA" id="ARBA00001946"/>
    </source>
</evidence>
<evidence type="ECO:0000256" key="3">
    <source>
        <dbReference type="ARBA" id="ARBA00004669"/>
    </source>
</evidence>
<reference evidence="18 19" key="1">
    <citation type="submission" date="2016-09" db="EMBL/GenBank/DDBJ databases">
        <title>Rhizobium oryziradicis sp. nov., isolated from the root of rice.</title>
        <authorList>
            <person name="Zhao J."/>
            <person name="Zhang X."/>
        </authorList>
    </citation>
    <scope>NUCLEOTIDE SEQUENCE [LARGE SCALE GENOMIC DNA]</scope>
    <source>
        <strain evidence="18 19">14971</strain>
    </source>
</reference>
<dbReference type="InterPro" id="IPR005904">
    <property type="entry name" value="Hxn_phspho_trans"/>
</dbReference>
<protein>
    <recommendedName>
        <fullName evidence="5 15">Hypoxanthine phosphoribosyltransferase</fullName>
        <ecNumber evidence="5 15">2.4.2.8</ecNumber>
    </recommendedName>
</protein>
<keyword evidence="6 15" id="KW-0963">Cytoplasm</keyword>
<evidence type="ECO:0000256" key="2">
    <source>
        <dbReference type="ARBA" id="ARBA00004496"/>
    </source>
</evidence>
<evidence type="ECO:0000256" key="10">
    <source>
        <dbReference type="ARBA" id="ARBA00022726"/>
    </source>
</evidence>
<dbReference type="Pfam" id="PF00156">
    <property type="entry name" value="Pribosyltran"/>
    <property type="match status" value="1"/>
</dbReference>
<comment type="similarity">
    <text evidence="4 15">Belongs to the purine/pyrimidine phosphoribosyltransferase family.</text>
</comment>
<dbReference type="PANTHER" id="PTHR43340">
    <property type="entry name" value="HYPOXANTHINE-GUANINE PHOSPHORIBOSYLTRANSFERASE"/>
    <property type="match status" value="1"/>
</dbReference>
<evidence type="ECO:0000256" key="5">
    <source>
        <dbReference type="ARBA" id="ARBA00011895"/>
    </source>
</evidence>
<dbReference type="GO" id="GO:0046100">
    <property type="term" value="P:hypoxanthine metabolic process"/>
    <property type="evidence" value="ECO:0007669"/>
    <property type="project" value="TreeGrafter"/>
</dbReference>
<name>A0A1Q9A1I2_9HYPH</name>
<dbReference type="PANTHER" id="PTHR43340:SF1">
    <property type="entry name" value="HYPOXANTHINE PHOSPHORIBOSYLTRANSFERASE"/>
    <property type="match status" value="1"/>
</dbReference>
<keyword evidence="19" id="KW-1185">Reference proteome</keyword>
<dbReference type="AlphaFoldDB" id="A0A1Q9A1I2"/>
<evidence type="ECO:0000256" key="11">
    <source>
        <dbReference type="ARBA" id="ARBA00022741"/>
    </source>
</evidence>
<gene>
    <name evidence="18" type="ORF">BJF91_00330</name>
    <name evidence="17" type="ORF">GGQ71_003569</name>
</gene>
<keyword evidence="12 15" id="KW-0460">Magnesium</keyword>
<evidence type="ECO:0000256" key="12">
    <source>
        <dbReference type="ARBA" id="ARBA00022842"/>
    </source>
</evidence>
<feature type="domain" description="Phosphoribosyltransferase" evidence="16">
    <location>
        <begin position="14"/>
        <end position="162"/>
    </location>
</feature>
<dbReference type="EMBL" id="MKIN01000023">
    <property type="protein sequence ID" value="OLP48452.1"/>
    <property type="molecule type" value="Genomic_DNA"/>
</dbReference>
<dbReference type="GO" id="GO:0032264">
    <property type="term" value="P:IMP salvage"/>
    <property type="evidence" value="ECO:0007669"/>
    <property type="project" value="UniProtKB-UniPathway"/>
</dbReference>
<dbReference type="Proteomes" id="UP000185598">
    <property type="component" value="Unassembled WGS sequence"/>
</dbReference>
<comment type="catalytic activity">
    <reaction evidence="13">
        <text>GMP + diphosphate = guanine + 5-phospho-alpha-D-ribose 1-diphosphate</text>
        <dbReference type="Rhea" id="RHEA:25424"/>
        <dbReference type="ChEBI" id="CHEBI:16235"/>
        <dbReference type="ChEBI" id="CHEBI:33019"/>
        <dbReference type="ChEBI" id="CHEBI:58017"/>
        <dbReference type="ChEBI" id="CHEBI:58115"/>
        <dbReference type="EC" id="2.4.2.8"/>
    </reaction>
    <physiologicalReaction direction="right-to-left" evidence="13">
        <dbReference type="Rhea" id="RHEA:25426"/>
    </physiologicalReaction>
</comment>
<evidence type="ECO:0000256" key="7">
    <source>
        <dbReference type="ARBA" id="ARBA00022676"/>
    </source>
</evidence>
<comment type="subcellular location">
    <subcellularLocation>
        <location evidence="2 15">Cytoplasm</location>
    </subcellularLocation>
</comment>
<comment type="catalytic activity">
    <reaction evidence="14">
        <text>IMP + diphosphate = hypoxanthine + 5-phospho-alpha-D-ribose 1-diphosphate</text>
        <dbReference type="Rhea" id="RHEA:17973"/>
        <dbReference type="ChEBI" id="CHEBI:17368"/>
        <dbReference type="ChEBI" id="CHEBI:33019"/>
        <dbReference type="ChEBI" id="CHEBI:58017"/>
        <dbReference type="ChEBI" id="CHEBI:58053"/>
        <dbReference type="EC" id="2.4.2.8"/>
    </reaction>
    <physiologicalReaction direction="right-to-left" evidence="14">
        <dbReference type="Rhea" id="RHEA:17975"/>
    </physiologicalReaction>
</comment>